<feature type="domain" description="SRCR" evidence="6">
    <location>
        <begin position="57"/>
        <end position="164"/>
    </location>
</feature>
<feature type="disulfide bond" evidence="5">
    <location>
        <begin position="235"/>
        <end position="245"/>
    </location>
</feature>
<sequence>SYQSAHFGEGVGRIWLNDVDCTGDEDSIIQCAHANWGTGSCGHGEDIGVACREDGFLRLVNGASENEGRIEIFHSNQWGTICSKSFGQEEADVLCRSFGYYYLYVSLNSGSVPYQLLHFGDGSGPIWLDGVDCTGNENSIEQCTNLVWGTNDCGHDEDAGLLCIEHDTVRLVNGENEREGRVEIAHAGQWGTICDDHFGKQEADVICKSFGYSDGVVVARFGQGAGPIWLDDVACIGNEDSIAQCPHPAWGTHDCSHREDVGVVCSEYVFTKMLFRLVGGTNEHEGRVEVYHSGEWGTICDVGFGEDEADVICRSLGYSDGVSYQSAHFGEGVGRIWLNDVDCTGDEDSIIQCAHANWGTGSCGHGEDIGVACREYGFLRLVNGASENEGRIEIFHSSQWGTICSKSFGQEEADVLCRSFGY</sequence>
<dbReference type="STRING" id="283909.R7TFE6"/>
<evidence type="ECO:0000256" key="2">
    <source>
        <dbReference type="ARBA" id="ARBA00022737"/>
    </source>
</evidence>
<accession>R7TFE6</accession>
<dbReference type="PRINTS" id="PR00258">
    <property type="entry name" value="SPERACTRCPTR"/>
</dbReference>
<dbReference type="InterPro" id="IPR036772">
    <property type="entry name" value="SRCR-like_dom_sf"/>
</dbReference>
<dbReference type="Gene3D" id="3.10.250.10">
    <property type="entry name" value="SRCR-like domain"/>
    <property type="match status" value="5"/>
</dbReference>
<evidence type="ECO:0000256" key="5">
    <source>
        <dbReference type="PROSITE-ProRule" id="PRU00196"/>
    </source>
</evidence>
<dbReference type="Proteomes" id="UP000014760">
    <property type="component" value="Unassembled WGS sequence"/>
</dbReference>
<evidence type="ECO:0000313" key="8">
    <source>
        <dbReference type="EnsemblMetazoa" id="CapteP74318"/>
    </source>
</evidence>
<dbReference type="HOGENOM" id="CLU_002555_11_2_1"/>
<keyword evidence="9" id="KW-1185">Reference proteome</keyword>
<feature type="domain" description="SRCR" evidence="6">
    <location>
        <begin position="379"/>
        <end position="422"/>
    </location>
</feature>
<dbReference type="OrthoDB" id="6156774at2759"/>
<feature type="domain" description="SRCR" evidence="6">
    <location>
        <begin position="1"/>
        <end position="52"/>
    </location>
</feature>
<name>R7TFE6_CAPTE</name>
<dbReference type="Pfam" id="PF00530">
    <property type="entry name" value="SRCR"/>
    <property type="match status" value="5"/>
</dbReference>
<proteinExistence type="predicted"/>
<dbReference type="OMA" id="CTHISTH"/>
<dbReference type="AlphaFoldDB" id="R7TFE6"/>
<dbReference type="InterPro" id="IPR001190">
    <property type="entry name" value="SRCR"/>
</dbReference>
<dbReference type="EMBL" id="AMQN01032409">
    <property type="status" value="NOT_ANNOTATED_CDS"/>
    <property type="molecule type" value="Genomic_DNA"/>
</dbReference>
<feature type="non-terminal residue" evidence="7">
    <location>
        <position position="1"/>
    </location>
</feature>
<dbReference type="GO" id="GO:0016020">
    <property type="term" value="C:membrane"/>
    <property type="evidence" value="ECO:0007669"/>
    <property type="project" value="InterPro"/>
</dbReference>
<reference evidence="7 9" key="2">
    <citation type="journal article" date="2013" name="Nature">
        <title>Insights into bilaterian evolution from three spiralian genomes.</title>
        <authorList>
            <person name="Simakov O."/>
            <person name="Marletaz F."/>
            <person name="Cho S.J."/>
            <person name="Edsinger-Gonzales E."/>
            <person name="Havlak P."/>
            <person name="Hellsten U."/>
            <person name="Kuo D.H."/>
            <person name="Larsson T."/>
            <person name="Lv J."/>
            <person name="Arendt D."/>
            <person name="Savage R."/>
            <person name="Osoegawa K."/>
            <person name="de Jong P."/>
            <person name="Grimwood J."/>
            <person name="Chapman J.A."/>
            <person name="Shapiro H."/>
            <person name="Aerts A."/>
            <person name="Otillar R.P."/>
            <person name="Terry A.Y."/>
            <person name="Boore J.L."/>
            <person name="Grigoriev I.V."/>
            <person name="Lindberg D.R."/>
            <person name="Seaver E.C."/>
            <person name="Weisblat D.A."/>
            <person name="Putnam N.H."/>
            <person name="Rokhsar D.S."/>
        </authorList>
    </citation>
    <scope>NUCLEOTIDE SEQUENCE</scope>
    <source>
        <strain evidence="7 9">I ESC-2004</strain>
    </source>
</reference>
<feature type="disulfide bond" evidence="5">
    <location>
        <begin position="343"/>
        <end position="353"/>
    </location>
</feature>
<comment type="caution">
    <text evidence="5">Lacks conserved residue(s) required for the propagation of feature annotation.</text>
</comment>
<evidence type="ECO:0000256" key="1">
    <source>
        <dbReference type="ARBA" id="ARBA00022729"/>
    </source>
</evidence>
<keyword evidence="1" id="KW-0732">Signal</keyword>
<dbReference type="PANTHER" id="PTHR19331">
    <property type="entry name" value="SCAVENGER RECEPTOR DOMAIN-CONTAINING"/>
    <property type="match status" value="1"/>
</dbReference>
<organism evidence="7">
    <name type="scientific">Capitella teleta</name>
    <name type="common">Polychaete worm</name>
    <dbReference type="NCBI Taxonomy" id="283909"/>
    <lineage>
        <taxon>Eukaryota</taxon>
        <taxon>Metazoa</taxon>
        <taxon>Spiralia</taxon>
        <taxon>Lophotrochozoa</taxon>
        <taxon>Annelida</taxon>
        <taxon>Polychaeta</taxon>
        <taxon>Sedentaria</taxon>
        <taxon>Scolecida</taxon>
        <taxon>Capitellidae</taxon>
        <taxon>Capitella</taxon>
    </lineage>
</organism>
<reference evidence="9" key="1">
    <citation type="submission" date="2012-12" db="EMBL/GenBank/DDBJ databases">
        <authorList>
            <person name="Hellsten U."/>
            <person name="Grimwood J."/>
            <person name="Chapman J.A."/>
            <person name="Shapiro H."/>
            <person name="Aerts A."/>
            <person name="Otillar R.P."/>
            <person name="Terry A.Y."/>
            <person name="Boore J.L."/>
            <person name="Simakov O."/>
            <person name="Marletaz F."/>
            <person name="Cho S.-J."/>
            <person name="Edsinger-Gonzales E."/>
            <person name="Havlak P."/>
            <person name="Kuo D.-H."/>
            <person name="Larsson T."/>
            <person name="Lv J."/>
            <person name="Arendt D."/>
            <person name="Savage R."/>
            <person name="Osoegawa K."/>
            <person name="de Jong P."/>
            <person name="Lindberg D.R."/>
            <person name="Seaver E.C."/>
            <person name="Weisblat D.A."/>
            <person name="Putnam N.H."/>
            <person name="Grigoriev I.V."/>
            <person name="Rokhsar D.S."/>
        </authorList>
    </citation>
    <scope>NUCLEOTIDE SEQUENCE</scope>
    <source>
        <strain evidence="9">I ESC-2004</strain>
    </source>
</reference>
<dbReference type="SMART" id="SM00202">
    <property type="entry name" value="SR"/>
    <property type="match status" value="4"/>
</dbReference>
<keyword evidence="2" id="KW-0677">Repeat</keyword>
<feature type="domain" description="SRCR" evidence="6">
    <location>
        <begin position="275"/>
        <end position="374"/>
    </location>
</feature>
<feature type="non-terminal residue" evidence="7">
    <location>
        <position position="422"/>
    </location>
</feature>
<dbReference type="PROSITE" id="PS00420">
    <property type="entry name" value="SRCR_1"/>
    <property type="match status" value="4"/>
</dbReference>
<feature type="domain" description="SRCR" evidence="6">
    <location>
        <begin position="169"/>
        <end position="266"/>
    </location>
</feature>
<feature type="disulfide bond" evidence="5">
    <location>
        <begin position="21"/>
        <end position="31"/>
    </location>
</feature>
<dbReference type="SUPFAM" id="SSF56487">
    <property type="entry name" value="SRCR-like"/>
    <property type="match status" value="5"/>
</dbReference>
<reference evidence="8" key="3">
    <citation type="submission" date="2015-06" db="UniProtKB">
        <authorList>
            <consortium name="EnsemblMetazoa"/>
        </authorList>
    </citation>
    <scope>IDENTIFICATION</scope>
</reference>
<evidence type="ECO:0000259" key="6">
    <source>
        <dbReference type="PROSITE" id="PS50287"/>
    </source>
</evidence>
<dbReference type="FunFam" id="3.10.250.10:FF:000011">
    <property type="entry name" value="Scavenger receptor class A member 5"/>
    <property type="match status" value="3"/>
</dbReference>
<dbReference type="PROSITE" id="PS50287">
    <property type="entry name" value="SRCR_2"/>
    <property type="match status" value="5"/>
</dbReference>
<feature type="disulfide bond" evidence="5">
    <location>
        <begin position="133"/>
        <end position="143"/>
    </location>
</feature>
<evidence type="ECO:0000256" key="3">
    <source>
        <dbReference type="ARBA" id="ARBA00023157"/>
    </source>
</evidence>
<keyword evidence="3 5" id="KW-1015">Disulfide bond</keyword>
<gene>
    <name evidence="7" type="ORF">CAPTEDRAFT_74318</name>
</gene>
<dbReference type="EMBL" id="KB311206">
    <property type="protein sequence ID" value="ELT89741.1"/>
    <property type="molecule type" value="Genomic_DNA"/>
</dbReference>
<protein>
    <recommendedName>
        <fullName evidence="6">SRCR domain-containing protein</fullName>
    </recommendedName>
</protein>
<evidence type="ECO:0000256" key="4">
    <source>
        <dbReference type="ARBA" id="ARBA00023180"/>
    </source>
</evidence>
<dbReference type="EnsemblMetazoa" id="CapteT74318">
    <property type="protein sequence ID" value="CapteP74318"/>
    <property type="gene ID" value="CapteG74318"/>
</dbReference>
<evidence type="ECO:0000313" key="9">
    <source>
        <dbReference type="Proteomes" id="UP000014760"/>
    </source>
</evidence>
<dbReference type="PANTHER" id="PTHR19331:SF465">
    <property type="entry name" value="EGG PEPTIDE SPERACT RECEPTOR"/>
    <property type="match status" value="1"/>
</dbReference>
<keyword evidence="4" id="KW-0325">Glycoprotein</keyword>
<evidence type="ECO:0000313" key="7">
    <source>
        <dbReference type="EMBL" id="ELT89741.1"/>
    </source>
</evidence>